<name>A0A7R8H443_LEPSM</name>
<evidence type="ECO:0000313" key="2">
    <source>
        <dbReference type="Proteomes" id="UP000675881"/>
    </source>
</evidence>
<dbReference type="EMBL" id="HG994593">
    <property type="protein sequence ID" value="CAF2852819.1"/>
    <property type="molecule type" value="Genomic_DNA"/>
</dbReference>
<evidence type="ECO:0000313" key="1">
    <source>
        <dbReference type="EMBL" id="CAF2852819.1"/>
    </source>
</evidence>
<dbReference type="AlphaFoldDB" id="A0A7R8H443"/>
<accession>A0A7R8H443</accession>
<proteinExistence type="predicted"/>
<reference evidence="1" key="1">
    <citation type="submission" date="2021-02" db="EMBL/GenBank/DDBJ databases">
        <authorList>
            <person name="Bekaert M."/>
        </authorList>
    </citation>
    <scope>NUCLEOTIDE SEQUENCE</scope>
    <source>
        <strain evidence="1">IoA-00</strain>
    </source>
</reference>
<keyword evidence="2" id="KW-1185">Reference proteome</keyword>
<gene>
    <name evidence="1" type="ORF">LSAA_5298</name>
</gene>
<protein>
    <submittedName>
        <fullName evidence="1">(salmon louse) hypothetical protein</fullName>
    </submittedName>
</protein>
<dbReference type="Proteomes" id="UP000675881">
    <property type="component" value="Chromosome 14"/>
</dbReference>
<sequence>MQYIYISTQYYNTYCSEHLAMETNRVLILHFLSFCLFQTCFGILSNTTCEDTDETYCQSSIGSDKESCFNAAFQYTCPKSCGACDAKCRDNNGACYRDGVDECFLSPYCKGMSEIVCRIIMGDLNISRESQKDAKGYGGSRNVMNRVNIEYVIAEYSLPDLGLQHNPVQPSHTFTGVARNKNRITSRLD</sequence>
<organism evidence="1 2">
    <name type="scientific">Lepeophtheirus salmonis</name>
    <name type="common">Salmon louse</name>
    <name type="synonym">Caligus salmonis</name>
    <dbReference type="NCBI Taxonomy" id="72036"/>
    <lineage>
        <taxon>Eukaryota</taxon>
        <taxon>Metazoa</taxon>
        <taxon>Ecdysozoa</taxon>
        <taxon>Arthropoda</taxon>
        <taxon>Crustacea</taxon>
        <taxon>Multicrustacea</taxon>
        <taxon>Hexanauplia</taxon>
        <taxon>Copepoda</taxon>
        <taxon>Siphonostomatoida</taxon>
        <taxon>Caligidae</taxon>
        <taxon>Lepeophtheirus</taxon>
    </lineage>
</organism>